<reference evidence="2 3" key="1">
    <citation type="submission" date="2018-04" db="EMBL/GenBank/DDBJ databases">
        <title>WGS assembly of Panicum hallii var. hallii HAL2.</title>
        <authorList>
            <person name="Lovell J."/>
            <person name="Jenkins J."/>
            <person name="Lowry D."/>
            <person name="Mamidi S."/>
            <person name="Sreedasyam A."/>
            <person name="Weng X."/>
            <person name="Barry K."/>
            <person name="Bonette J."/>
            <person name="Campitelli B."/>
            <person name="Daum C."/>
            <person name="Gordon S."/>
            <person name="Gould B."/>
            <person name="Lipzen A."/>
            <person name="MacQueen A."/>
            <person name="Palacio-Mejia J."/>
            <person name="Plott C."/>
            <person name="Shakirov E."/>
            <person name="Shu S."/>
            <person name="Yoshinaga Y."/>
            <person name="Zane M."/>
            <person name="Rokhsar D."/>
            <person name="Grimwood J."/>
            <person name="Schmutz J."/>
            <person name="Juenger T."/>
        </authorList>
    </citation>
    <scope>NUCLEOTIDE SEQUENCE [LARGE SCALE GENOMIC DNA]</scope>
    <source>
        <strain evidence="3">cv. HAL2</strain>
    </source>
</reference>
<gene>
    <name evidence="2" type="ORF">GQ55_4G014800</name>
</gene>
<evidence type="ECO:0008006" key="4">
    <source>
        <dbReference type="Google" id="ProtNLM"/>
    </source>
</evidence>
<protein>
    <recommendedName>
        <fullName evidence="4">DUF1618 domain-containing protein</fullName>
    </recommendedName>
</protein>
<dbReference type="Gramene" id="PUZ59116">
    <property type="protein sequence ID" value="PUZ59116"/>
    <property type="gene ID" value="GQ55_4G014800"/>
</dbReference>
<dbReference type="AlphaFoldDB" id="A0A2T7DU65"/>
<evidence type="ECO:0000313" key="2">
    <source>
        <dbReference type="EMBL" id="PUZ59116.1"/>
    </source>
</evidence>
<evidence type="ECO:0000313" key="3">
    <source>
        <dbReference type="Proteomes" id="UP000244336"/>
    </source>
</evidence>
<dbReference type="EMBL" id="CM009752">
    <property type="protein sequence ID" value="PUZ59116.1"/>
    <property type="molecule type" value="Genomic_DNA"/>
</dbReference>
<organism evidence="2 3">
    <name type="scientific">Panicum hallii var. hallii</name>
    <dbReference type="NCBI Taxonomy" id="1504633"/>
    <lineage>
        <taxon>Eukaryota</taxon>
        <taxon>Viridiplantae</taxon>
        <taxon>Streptophyta</taxon>
        <taxon>Embryophyta</taxon>
        <taxon>Tracheophyta</taxon>
        <taxon>Spermatophyta</taxon>
        <taxon>Magnoliopsida</taxon>
        <taxon>Liliopsida</taxon>
        <taxon>Poales</taxon>
        <taxon>Poaceae</taxon>
        <taxon>PACMAD clade</taxon>
        <taxon>Panicoideae</taxon>
        <taxon>Panicodae</taxon>
        <taxon>Paniceae</taxon>
        <taxon>Panicinae</taxon>
        <taxon>Panicum</taxon>
        <taxon>Panicum sect. Panicum</taxon>
    </lineage>
</organism>
<dbReference type="OrthoDB" id="651695at2759"/>
<dbReference type="Pfam" id="PF07893">
    <property type="entry name" value="DUF1668"/>
    <property type="match status" value="1"/>
</dbReference>
<keyword evidence="3" id="KW-1185">Reference proteome</keyword>
<name>A0A2T7DU65_9POAL</name>
<dbReference type="InterPro" id="IPR012871">
    <property type="entry name" value="DUF1668_ORYSA"/>
</dbReference>
<feature type="region of interest" description="Disordered" evidence="1">
    <location>
        <begin position="140"/>
        <end position="167"/>
    </location>
</feature>
<proteinExistence type="predicted"/>
<dbReference type="PANTHER" id="PTHR33085">
    <property type="entry name" value="OS12G0113100 PROTEIN-RELATED"/>
    <property type="match status" value="1"/>
</dbReference>
<dbReference type="Proteomes" id="UP000244336">
    <property type="component" value="Chromosome 4"/>
</dbReference>
<feature type="compositionally biased region" description="Acidic residues" evidence="1">
    <location>
        <begin position="142"/>
        <end position="160"/>
    </location>
</feature>
<dbReference type="PANTHER" id="PTHR33085:SF80">
    <property type="entry name" value="F-BOX ASSOCIATED DOMAIN-CONTAINING PROTEIN"/>
    <property type="match status" value="1"/>
</dbReference>
<sequence length="389" mass="44681">MPKRQRGERDGGSTAERRRHLYLVVDDWECGYSIRKVRLPLPCTSDEHTEQRLPKPFWRYEADRQFPQFFTSAFGTKIMGLHHNNSCIVQLVDVRARTVVLGPRTNYPAFPIYFSVGSDKLFAIDAACFELCRLPLVHPDAESDSDGSSPDESESDSDSDSNDKWSWRQLPEPSFTIRYVTSYAMHSDGQSILVSVKGKGTETVATTFIFDMGKFVWECLGEWMLPFSGRGHFDRKLKALVGLSKDPEAFGCLYACNVPNTGDRHCPAWKCSKEKVFSKHPADRHVSASLVYMENWRKYCLVECVWVEKENACQVKVKEDKADQVLLEKSEGVGGVPQRGRHMYRLMTFSLKYDKMHDLRVKCRRVRYYEVPNTVSAESIHMDPVAFWL</sequence>
<evidence type="ECO:0000256" key="1">
    <source>
        <dbReference type="SAM" id="MobiDB-lite"/>
    </source>
</evidence>
<accession>A0A2T7DU65</accession>